<proteinExistence type="predicted"/>
<reference evidence="2" key="1">
    <citation type="journal article" date="2023" name="Antonie Van Leeuwenhoek">
        <title>Mesoterricola silvestris gen. nov., sp. nov., Mesoterricola sediminis sp. nov., Geothrix oryzae sp. nov., Geothrix edaphica sp. nov., Geothrix rubra sp. nov., and Geothrix limicola sp. nov., six novel members of Acidobacteriota isolated from soils.</title>
        <authorList>
            <person name="Itoh H."/>
            <person name="Sugisawa Y."/>
            <person name="Mise K."/>
            <person name="Xu Z."/>
            <person name="Kuniyasu M."/>
            <person name="Ushijima N."/>
            <person name="Kawano K."/>
            <person name="Kobayashi E."/>
            <person name="Shiratori Y."/>
            <person name="Masuda Y."/>
            <person name="Senoo K."/>
        </authorList>
    </citation>
    <scope>NUCLEOTIDE SEQUENCE</scope>
    <source>
        <strain evidence="2">Red802</strain>
    </source>
</reference>
<dbReference type="RefSeq" id="WP_285605818.1">
    <property type="nucleotide sequence ID" value="NZ_BSDC01000001.1"/>
</dbReference>
<dbReference type="Pfam" id="PF04326">
    <property type="entry name" value="SLFN_AlbA_2"/>
    <property type="match status" value="1"/>
</dbReference>
<evidence type="ECO:0000313" key="3">
    <source>
        <dbReference type="Proteomes" id="UP001165044"/>
    </source>
</evidence>
<evidence type="ECO:0000259" key="1">
    <source>
        <dbReference type="Pfam" id="PF04326"/>
    </source>
</evidence>
<feature type="domain" description="Schlafen AlbA-2" evidence="1">
    <location>
        <begin position="28"/>
        <end position="139"/>
    </location>
</feature>
<dbReference type="InterPro" id="IPR038461">
    <property type="entry name" value="Schlafen_AlbA_2_dom_sf"/>
</dbReference>
<sequence length="395" mass="45025">MSTPLDQKSLEELDATDLRLLIEDQVSECKTIDYKRTLPGRTDADRREFLHDVSSFANASGGHLLFGMKEERGIAMEILGLRDINPDQEITRLEEMLRSGLRPRIYGLQMKAVLIEEGSWVLVLRIPRSWNPPHQVTFQSDMRFSARGLTGKYLMDVDELRSTLEVSDVLGERARNFRLERIAKVKAGETPSEEIDGAHIVLHLLPLSAFTGKRRLDFARGAGHWPFDPPPFMGSGFSSRYCFEGYAFTSGYPKVDTYRLYFRSGAMEYVDFRPSHIGQNDRFDRMLPSTVIEKITRQNLEHALITAKTLELEPPAFLSLSMAGAKGWIWAAGDRFLQREVPFDRDPLLFSEQFVESFDGDIEGLLKALVDPVWHAAGWEQSPNFIEGKWAPDHR</sequence>
<dbReference type="EMBL" id="BSDC01000001">
    <property type="protein sequence ID" value="GLH65726.1"/>
    <property type="molecule type" value="Genomic_DNA"/>
</dbReference>
<keyword evidence="3" id="KW-1185">Reference proteome</keyword>
<protein>
    <recommendedName>
        <fullName evidence="1">Schlafen AlbA-2 domain-containing protein</fullName>
    </recommendedName>
</protein>
<comment type="caution">
    <text evidence="2">The sequence shown here is derived from an EMBL/GenBank/DDBJ whole genome shotgun (WGS) entry which is preliminary data.</text>
</comment>
<name>A0ABQ5PUG4_9BACT</name>
<dbReference type="Gene3D" id="3.30.950.30">
    <property type="entry name" value="Schlafen, AAA domain"/>
    <property type="match status" value="1"/>
</dbReference>
<evidence type="ECO:0000313" key="2">
    <source>
        <dbReference type="EMBL" id="GLH65726.1"/>
    </source>
</evidence>
<dbReference type="InterPro" id="IPR007421">
    <property type="entry name" value="Schlafen_AlbA_2_dom"/>
</dbReference>
<accession>A0ABQ5PUG4</accession>
<dbReference type="Proteomes" id="UP001165044">
    <property type="component" value="Unassembled WGS sequence"/>
</dbReference>
<gene>
    <name evidence="2" type="ORF">GETHED_00900</name>
</gene>
<organism evidence="2 3">
    <name type="scientific">Geothrix edaphica</name>
    <dbReference type="NCBI Taxonomy" id="2927976"/>
    <lineage>
        <taxon>Bacteria</taxon>
        <taxon>Pseudomonadati</taxon>
        <taxon>Acidobacteriota</taxon>
        <taxon>Holophagae</taxon>
        <taxon>Holophagales</taxon>
        <taxon>Holophagaceae</taxon>
        <taxon>Geothrix</taxon>
    </lineage>
</organism>